<dbReference type="Ensembl" id="ENSAPET00000027255.1">
    <property type="protein sequence ID" value="ENSAPEP00000026546.1"/>
    <property type="gene ID" value="ENSAPEG00000018865.1"/>
</dbReference>
<dbReference type="Proteomes" id="UP000265080">
    <property type="component" value="Chromosome 10"/>
</dbReference>
<protein>
    <recommendedName>
        <fullName evidence="1">Dynein heavy chain C-terminal domain-containing protein</fullName>
    </recommendedName>
</protein>
<dbReference type="PANTHER" id="PTHR46532">
    <property type="entry name" value="MALE FERTILITY FACTOR KL5"/>
    <property type="match status" value="1"/>
</dbReference>
<dbReference type="GeneTree" id="ENSGT00940000158992"/>
<accession>A0A3P8TPN1</accession>
<dbReference type="GO" id="GO:0007018">
    <property type="term" value="P:microtubule-based movement"/>
    <property type="evidence" value="ECO:0007669"/>
    <property type="project" value="InterPro"/>
</dbReference>
<proteinExistence type="predicted"/>
<dbReference type="STRING" id="161767.ENSAPEP00000026546"/>
<reference evidence="2 3" key="1">
    <citation type="submission" date="2018-03" db="EMBL/GenBank/DDBJ databases">
        <title>Finding Nemo's genes: A chromosome-scale reference assembly of the genome of the orange clownfish Amphiprion percula.</title>
        <authorList>
            <person name="Lehmann R."/>
        </authorList>
    </citation>
    <scope>NUCLEOTIDE SEQUENCE</scope>
</reference>
<name>A0A3P8TPN1_AMPPE</name>
<organism evidence="2 3">
    <name type="scientific">Amphiprion percula</name>
    <name type="common">Orange clownfish</name>
    <name type="synonym">Lutjanus percula</name>
    <dbReference type="NCBI Taxonomy" id="161767"/>
    <lineage>
        <taxon>Eukaryota</taxon>
        <taxon>Metazoa</taxon>
        <taxon>Chordata</taxon>
        <taxon>Craniata</taxon>
        <taxon>Vertebrata</taxon>
        <taxon>Euteleostomi</taxon>
        <taxon>Actinopterygii</taxon>
        <taxon>Neopterygii</taxon>
        <taxon>Teleostei</taxon>
        <taxon>Neoteleostei</taxon>
        <taxon>Acanthomorphata</taxon>
        <taxon>Ovalentaria</taxon>
        <taxon>Pomacentridae</taxon>
        <taxon>Amphiprion</taxon>
    </lineage>
</organism>
<dbReference type="InterPro" id="IPR041228">
    <property type="entry name" value="Dynein_C"/>
</dbReference>
<evidence type="ECO:0000313" key="2">
    <source>
        <dbReference type="Ensembl" id="ENSAPEP00000026546.1"/>
    </source>
</evidence>
<dbReference type="GO" id="GO:0051959">
    <property type="term" value="F:dynein light intermediate chain binding"/>
    <property type="evidence" value="ECO:0007669"/>
    <property type="project" value="InterPro"/>
</dbReference>
<evidence type="ECO:0000313" key="3">
    <source>
        <dbReference type="Proteomes" id="UP000265080"/>
    </source>
</evidence>
<dbReference type="GO" id="GO:0045505">
    <property type="term" value="F:dynein intermediate chain binding"/>
    <property type="evidence" value="ECO:0007669"/>
    <property type="project" value="InterPro"/>
</dbReference>
<keyword evidence="3" id="KW-1185">Reference proteome</keyword>
<dbReference type="Gene3D" id="3.10.490.20">
    <property type="match status" value="1"/>
</dbReference>
<sequence length="76" mass="8684">ICCGFTSPKKLFTPLHVIHMFAVNSTDPMDPKLYLCPIYKKQRHTDQNYITAVVLPTTQSPDHWILRGVALLCDIK</sequence>
<reference evidence="2" key="3">
    <citation type="submission" date="2025-09" db="UniProtKB">
        <authorList>
            <consortium name="Ensembl"/>
        </authorList>
    </citation>
    <scope>IDENTIFICATION</scope>
</reference>
<dbReference type="InterPro" id="IPR043160">
    <property type="entry name" value="Dynein_C_barrel"/>
</dbReference>
<dbReference type="AlphaFoldDB" id="A0A3P8TPN1"/>
<reference evidence="2" key="2">
    <citation type="submission" date="2025-08" db="UniProtKB">
        <authorList>
            <consortium name="Ensembl"/>
        </authorList>
    </citation>
    <scope>IDENTIFICATION</scope>
</reference>
<dbReference type="OMA" id="RSAQXPE"/>
<dbReference type="Pfam" id="PF18199">
    <property type="entry name" value="Dynein_C"/>
    <property type="match status" value="1"/>
</dbReference>
<feature type="domain" description="Dynein heavy chain C-terminal" evidence="1">
    <location>
        <begin position="7"/>
        <end position="73"/>
    </location>
</feature>
<evidence type="ECO:0000259" key="1">
    <source>
        <dbReference type="Pfam" id="PF18199"/>
    </source>
</evidence>
<dbReference type="GO" id="GO:0005858">
    <property type="term" value="C:axonemal dynein complex"/>
    <property type="evidence" value="ECO:0007669"/>
    <property type="project" value="TreeGrafter"/>
</dbReference>
<dbReference type="InterPro" id="IPR026983">
    <property type="entry name" value="DHC"/>
</dbReference>
<dbReference type="PANTHER" id="PTHR46532:SF11">
    <property type="entry name" value="DYNEIN AXONEMAL HEAVY CHAIN 12"/>
    <property type="match status" value="1"/>
</dbReference>